<name>A0A5N6XLS1_9EURO</name>
<sequence length="128" mass="14721">MFDRDTSPHYNNGLQYFVRHAHVVHPVAASYIGQFATPQVICVTLSKVYSFKDRFSPVWLFWYAREASTAICVANIPNCWSLVRRVFNLRSWSGSSHSKGRTHRYSPYGYEMGTHSRDKLEAVVETTA</sequence>
<dbReference type="Proteomes" id="UP000325558">
    <property type="component" value="Unassembled WGS sequence"/>
</dbReference>
<gene>
    <name evidence="1" type="ORF">BDV24DRAFT_170433</name>
</gene>
<organism evidence="1">
    <name type="scientific">Aspergillus arachidicola</name>
    <dbReference type="NCBI Taxonomy" id="656916"/>
    <lineage>
        <taxon>Eukaryota</taxon>
        <taxon>Fungi</taxon>
        <taxon>Dikarya</taxon>
        <taxon>Ascomycota</taxon>
        <taxon>Pezizomycotina</taxon>
        <taxon>Eurotiomycetes</taxon>
        <taxon>Eurotiomycetidae</taxon>
        <taxon>Eurotiales</taxon>
        <taxon>Aspergillaceae</taxon>
        <taxon>Aspergillus</taxon>
        <taxon>Aspergillus subgen. Circumdati</taxon>
    </lineage>
</organism>
<evidence type="ECO:0000313" key="1">
    <source>
        <dbReference type="EMBL" id="KAE8334205.1"/>
    </source>
</evidence>
<proteinExistence type="predicted"/>
<dbReference type="EMBL" id="ML737342">
    <property type="protein sequence ID" value="KAE8334205.1"/>
    <property type="molecule type" value="Genomic_DNA"/>
</dbReference>
<dbReference type="OrthoDB" id="3903189at2759"/>
<dbReference type="AlphaFoldDB" id="A0A5N6XLS1"/>
<evidence type="ECO:0008006" key="2">
    <source>
        <dbReference type="Google" id="ProtNLM"/>
    </source>
</evidence>
<reference evidence="1" key="1">
    <citation type="submission" date="2019-04" db="EMBL/GenBank/DDBJ databases">
        <title>Friends and foes A comparative genomics study of 23 Aspergillus species from section Flavi.</title>
        <authorList>
            <consortium name="DOE Joint Genome Institute"/>
            <person name="Kjaerbolling I."/>
            <person name="Vesth T."/>
            <person name="Frisvad J.C."/>
            <person name="Nybo J.L."/>
            <person name="Theobald S."/>
            <person name="Kildgaard S."/>
            <person name="Isbrandt T."/>
            <person name="Kuo A."/>
            <person name="Sato A."/>
            <person name="Lyhne E.K."/>
            <person name="Kogle M.E."/>
            <person name="Wiebenga A."/>
            <person name="Kun R.S."/>
            <person name="Lubbers R.J."/>
            <person name="Makela M.R."/>
            <person name="Barry K."/>
            <person name="Chovatia M."/>
            <person name="Clum A."/>
            <person name="Daum C."/>
            <person name="Haridas S."/>
            <person name="He G."/>
            <person name="LaButti K."/>
            <person name="Lipzen A."/>
            <person name="Mondo S."/>
            <person name="Riley R."/>
            <person name="Salamov A."/>
            <person name="Simmons B.A."/>
            <person name="Magnuson J.K."/>
            <person name="Henrissat B."/>
            <person name="Mortensen U.H."/>
            <person name="Larsen T.O."/>
            <person name="Devries R.P."/>
            <person name="Grigoriev I.V."/>
            <person name="Machida M."/>
            <person name="Baker S.E."/>
            <person name="Andersen M.R."/>
        </authorList>
    </citation>
    <scope>NUCLEOTIDE SEQUENCE</scope>
    <source>
        <strain evidence="1">CBS 117612</strain>
    </source>
</reference>
<protein>
    <recommendedName>
        <fullName evidence="2">Integral membrane protein</fullName>
    </recommendedName>
</protein>
<accession>A0A5N6XLS1</accession>